<dbReference type="EMBL" id="CP012700">
    <property type="protein sequence ID" value="ALH82158.1"/>
    <property type="molecule type" value="Genomic_DNA"/>
</dbReference>
<evidence type="ECO:0000313" key="3">
    <source>
        <dbReference type="EMBL" id="ALH82158.1"/>
    </source>
</evidence>
<dbReference type="PANTHER" id="PTHR34477">
    <property type="entry name" value="UPF0213 PROTEIN YHBQ"/>
    <property type="match status" value="1"/>
</dbReference>
<dbReference type="InterPro" id="IPR000305">
    <property type="entry name" value="GIY-YIG_endonuc"/>
</dbReference>
<accession>A0A0N9UEL2</accession>
<dbReference type="Proteomes" id="UP000058074">
    <property type="component" value="Chromosome"/>
</dbReference>
<dbReference type="SMART" id="SM00465">
    <property type="entry name" value="GIYc"/>
    <property type="match status" value="1"/>
</dbReference>
<comment type="similarity">
    <text evidence="1">Belongs to the UPF0213 family.</text>
</comment>
<dbReference type="AlphaFoldDB" id="A0A0N9UEL2"/>
<dbReference type="PROSITE" id="PS50164">
    <property type="entry name" value="GIY_YIG"/>
    <property type="match status" value="1"/>
</dbReference>
<evidence type="ECO:0000313" key="4">
    <source>
        <dbReference type="Proteomes" id="UP000058074"/>
    </source>
</evidence>
<evidence type="ECO:0000259" key="2">
    <source>
        <dbReference type="PROSITE" id="PS50164"/>
    </source>
</evidence>
<dbReference type="InterPro" id="IPR050190">
    <property type="entry name" value="UPF0213_domain"/>
</dbReference>
<evidence type="ECO:0000256" key="1">
    <source>
        <dbReference type="ARBA" id="ARBA00007435"/>
    </source>
</evidence>
<dbReference type="SUPFAM" id="SSF82771">
    <property type="entry name" value="GIY-YIG endonuclease"/>
    <property type="match status" value="1"/>
</dbReference>
<dbReference type="KEGG" id="smag:AN936_17880"/>
<dbReference type="PANTHER" id="PTHR34477:SF5">
    <property type="entry name" value="BSL5627 PROTEIN"/>
    <property type="match status" value="1"/>
</dbReference>
<organism evidence="3 4">
    <name type="scientific">Sphingopyxis macrogoltabida</name>
    <name type="common">Sphingomonas macrogoltabidus</name>
    <dbReference type="NCBI Taxonomy" id="33050"/>
    <lineage>
        <taxon>Bacteria</taxon>
        <taxon>Pseudomonadati</taxon>
        <taxon>Pseudomonadota</taxon>
        <taxon>Alphaproteobacteria</taxon>
        <taxon>Sphingomonadales</taxon>
        <taxon>Sphingomonadaceae</taxon>
        <taxon>Sphingopyxis</taxon>
    </lineage>
</organism>
<dbReference type="Pfam" id="PF01541">
    <property type="entry name" value="GIY-YIG"/>
    <property type="match status" value="1"/>
</dbReference>
<dbReference type="InterPro" id="IPR035901">
    <property type="entry name" value="GIY-YIG_endonuc_sf"/>
</dbReference>
<dbReference type="PATRIC" id="fig|33050.5.peg.3708"/>
<dbReference type="OrthoDB" id="287318at2"/>
<reference evidence="3 4" key="1">
    <citation type="journal article" date="2015" name="Genome Announc.">
        <title>Complete Genome Sequence of Polypropylene Glycol- and Polyethylene Glycol-Degrading Sphingopyxis macrogoltabida Strain EY-1.</title>
        <authorList>
            <person name="Ohtsubo Y."/>
            <person name="Nagata Y."/>
            <person name="Numata M."/>
            <person name="Tsuchikane K."/>
            <person name="Hosoyama A."/>
            <person name="Yamazoe A."/>
            <person name="Tsuda M."/>
            <person name="Fujita N."/>
            <person name="Kawai F."/>
        </authorList>
    </citation>
    <scope>NUCLEOTIDE SEQUENCE [LARGE SCALE GENOMIC DNA]</scope>
    <source>
        <strain evidence="3 4">EY-1</strain>
    </source>
</reference>
<proteinExistence type="inferred from homology"/>
<dbReference type="Gene3D" id="3.40.1440.10">
    <property type="entry name" value="GIY-YIG endonuclease"/>
    <property type="match status" value="1"/>
</dbReference>
<gene>
    <name evidence="3" type="ORF">AN936_17880</name>
</gene>
<dbReference type="CDD" id="cd10448">
    <property type="entry name" value="GIY-YIG_unchar_3"/>
    <property type="match status" value="1"/>
</dbReference>
<dbReference type="RefSeq" id="WP_054589249.1">
    <property type="nucleotide sequence ID" value="NZ_CP012700.1"/>
</dbReference>
<name>A0A0N9UEL2_SPHMC</name>
<feature type="domain" description="GIY-YIG" evidence="2">
    <location>
        <begin position="2"/>
        <end position="78"/>
    </location>
</feature>
<sequence>MKQGWVYILTNKRNGTLYIGVTSNLSQRIGQHRGGVIDGFAKKYGLKMLVWYRHFDNLHDARLREVQMKEWKRAWKIELIEAANPEWRDLSFELLC</sequence>
<protein>
    <submittedName>
        <fullName evidence="3">Excinuclease ABC subunit C</fullName>
    </submittedName>
</protein>